<proteinExistence type="predicted"/>
<comment type="caution">
    <text evidence="2">The sequence shown here is derived from an EMBL/GenBank/DDBJ whole genome shotgun (WGS) entry which is preliminary data.</text>
</comment>
<protein>
    <submittedName>
        <fullName evidence="2">GNAT family N-acetyltransferase</fullName>
    </submittedName>
</protein>
<dbReference type="CDD" id="cd04301">
    <property type="entry name" value="NAT_SF"/>
    <property type="match status" value="1"/>
</dbReference>
<dbReference type="GO" id="GO:0004343">
    <property type="term" value="F:glucosamine 6-phosphate N-acetyltransferase activity"/>
    <property type="evidence" value="ECO:0007669"/>
    <property type="project" value="TreeGrafter"/>
</dbReference>
<dbReference type="PROSITE" id="PS51186">
    <property type="entry name" value="GNAT"/>
    <property type="match status" value="1"/>
</dbReference>
<dbReference type="InterPro" id="IPR016181">
    <property type="entry name" value="Acyl_CoA_acyltransferase"/>
</dbReference>
<organism evidence="2 3">
    <name type="scientific">Savagea serpentis</name>
    <dbReference type="NCBI Taxonomy" id="2785297"/>
    <lineage>
        <taxon>Bacteria</taxon>
        <taxon>Bacillati</taxon>
        <taxon>Bacillota</taxon>
        <taxon>Bacilli</taxon>
        <taxon>Bacillales</taxon>
        <taxon>Caryophanaceae</taxon>
        <taxon>Savagea</taxon>
    </lineage>
</organism>
<feature type="domain" description="N-acetyltransferase" evidence="1">
    <location>
        <begin position="3"/>
        <end position="143"/>
    </location>
</feature>
<gene>
    <name evidence="2" type="ORF">IRY55_11750</name>
</gene>
<dbReference type="Proteomes" id="UP000622653">
    <property type="component" value="Unassembled WGS sequence"/>
</dbReference>
<dbReference type="PANTHER" id="PTHR13355">
    <property type="entry name" value="GLUCOSAMINE 6-PHOSPHATE N-ACETYLTRANSFERASE"/>
    <property type="match status" value="1"/>
</dbReference>
<dbReference type="PANTHER" id="PTHR13355:SF11">
    <property type="entry name" value="GLUCOSAMINE 6-PHOSPHATE N-ACETYLTRANSFERASE"/>
    <property type="match status" value="1"/>
</dbReference>
<dbReference type="Gene3D" id="3.40.630.30">
    <property type="match status" value="1"/>
</dbReference>
<dbReference type="AlphaFoldDB" id="A0A8J7KF99"/>
<dbReference type="InterPro" id="IPR039143">
    <property type="entry name" value="GNPNAT1-like"/>
</dbReference>
<keyword evidence="3" id="KW-1185">Reference proteome</keyword>
<evidence type="ECO:0000313" key="2">
    <source>
        <dbReference type="EMBL" id="MBF4502031.1"/>
    </source>
</evidence>
<reference evidence="2" key="1">
    <citation type="submission" date="2020-11" db="EMBL/GenBank/DDBJ databases">
        <title>Multidrug resistant novel bacterium Savagea serpentis sp. nov., isolated from the scats of a vine snake (Ahaetulla nasuta).</title>
        <authorList>
            <person name="Venkata Ramana V."/>
            <person name="Vikas Patil S."/>
            <person name="Yogita Lugani V."/>
        </authorList>
    </citation>
    <scope>NUCLEOTIDE SEQUENCE</scope>
    <source>
        <strain evidence="2">SN6</strain>
    </source>
</reference>
<dbReference type="RefSeq" id="WP_194563517.1">
    <property type="nucleotide sequence ID" value="NZ_JADKPV010000007.1"/>
</dbReference>
<dbReference type="Pfam" id="PF13673">
    <property type="entry name" value="Acetyltransf_10"/>
    <property type="match status" value="1"/>
</dbReference>
<dbReference type="InterPro" id="IPR000182">
    <property type="entry name" value="GNAT_dom"/>
</dbReference>
<accession>A0A8J7KF99</accession>
<evidence type="ECO:0000259" key="1">
    <source>
        <dbReference type="PROSITE" id="PS51186"/>
    </source>
</evidence>
<dbReference type="EMBL" id="JADKPV010000007">
    <property type="protein sequence ID" value="MBF4502031.1"/>
    <property type="molecule type" value="Genomic_DNA"/>
</dbReference>
<dbReference type="SUPFAM" id="SSF55729">
    <property type="entry name" value="Acyl-CoA N-acyltransferases (Nat)"/>
    <property type="match status" value="1"/>
</dbReference>
<sequence>MAKVIIAQTKEQRDDAFYIRKKVFVEEQNVPLHIELDEFDLESTHFVLYEEGEPIGAGRIRLIDETTGKIERISILPQYRGRNFGKLIMEEVEKEARAHRLHKLKLNAQVHAIPFYEKLGYVVTSPEFLDADIVHRAMEKNLID</sequence>
<name>A0A8J7KF99_9BACL</name>
<evidence type="ECO:0000313" key="3">
    <source>
        <dbReference type="Proteomes" id="UP000622653"/>
    </source>
</evidence>